<reference evidence="8" key="1">
    <citation type="submission" date="2025-08" db="UniProtKB">
        <authorList>
            <consortium name="RefSeq"/>
        </authorList>
    </citation>
    <scope>IDENTIFICATION</scope>
</reference>
<keyword evidence="7" id="KW-1185">Reference proteome</keyword>
<protein>
    <submittedName>
        <fullName evidence="8">Proline-rich nuclear receptor coactivator 1</fullName>
    </submittedName>
</protein>
<dbReference type="KEGG" id="gsh:117357854"/>
<dbReference type="GeneID" id="117357854"/>
<dbReference type="AlphaFoldDB" id="A0A6P8Q581"/>
<evidence type="ECO:0000256" key="6">
    <source>
        <dbReference type="SAM" id="MobiDB-lite"/>
    </source>
</evidence>
<dbReference type="InParanoid" id="A0A6P8Q581"/>
<evidence type="ECO:0000256" key="2">
    <source>
        <dbReference type="ARBA" id="ARBA00023015"/>
    </source>
</evidence>
<proteinExistence type="predicted"/>
<keyword evidence="4" id="KW-0804">Transcription</keyword>
<evidence type="ECO:0000256" key="5">
    <source>
        <dbReference type="ARBA" id="ARBA00023242"/>
    </source>
</evidence>
<keyword evidence="2" id="KW-0805">Transcription regulation</keyword>
<dbReference type="Pfam" id="PF15365">
    <property type="entry name" value="PNRC"/>
    <property type="match status" value="1"/>
</dbReference>
<sequence length="298" mass="32898">MVTGTAPLFSRIPLAEDWGKRHPPPALLQRLLEDSMNEKREGSAPPNCPKRPGIALKKARRRKKGKRSPAGLLPARYHCHPLHQHRPGLAKRSNLDPGQGGPQSRASGVEHVSPRTGSGSARTIGEQPAGGSAGPDEGPPRAAQYKQLRKEVLKAKMGKLEKMTTSHNHPGYSIQRCEQPSLHKQKNKCCIPLIKVTSAKGNENNCWQNTMTFEMLQKQKNPLNNTENFMNMKLKNSVFLNELGQKEKNYAGAKFSDPPSPSVLPKPPSHWVGGTIKHSDQSRELMAVHLKTLLKVQA</sequence>
<gene>
    <name evidence="8" type="primary">PNRC1</name>
</gene>
<evidence type="ECO:0000256" key="4">
    <source>
        <dbReference type="ARBA" id="ARBA00023163"/>
    </source>
</evidence>
<comment type="subcellular location">
    <subcellularLocation>
        <location evidence="1">Nucleus</location>
    </subcellularLocation>
</comment>
<name>A0A6P8Q581_GEOSA</name>
<feature type="region of interest" description="Disordered" evidence="6">
    <location>
        <begin position="1"/>
        <end position="141"/>
    </location>
</feature>
<dbReference type="InterPro" id="IPR028322">
    <property type="entry name" value="PNRC-like_rgn"/>
</dbReference>
<dbReference type="PANTHER" id="PTHR15405">
    <property type="entry name" value="PROLINE-RICH NUCLEAR RECEPTOR COACTIVATOR"/>
    <property type="match status" value="1"/>
</dbReference>
<feature type="compositionally biased region" description="Basic residues" evidence="6">
    <location>
        <begin position="77"/>
        <end position="89"/>
    </location>
</feature>
<evidence type="ECO:0000256" key="3">
    <source>
        <dbReference type="ARBA" id="ARBA00023159"/>
    </source>
</evidence>
<evidence type="ECO:0000313" key="8">
    <source>
        <dbReference type="RefSeq" id="XP_033794927.1"/>
    </source>
</evidence>
<feature type="compositionally biased region" description="Basic and acidic residues" evidence="6">
    <location>
        <begin position="31"/>
        <end position="42"/>
    </location>
</feature>
<evidence type="ECO:0000313" key="7">
    <source>
        <dbReference type="Proteomes" id="UP000515159"/>
    </source>
</evidence>
<keyword evidence="8" id="KW-0675">Receptor</keyword>
<dbReference type="CTD" id="10957"/>
<organism evidence="7 8">
    <name type="scientific">Geotrypetes seraphini</name>
    <name type="common">Gaboon caecilian</name>
    <name type="synonym">Caecilia seraphini</name>
    <dbReference type="NCBI Taxonomy" id="260995"/>
    <lineage>
        <taxon>Eukaryota</taxon>
        <taxon>Metazoa</taxon>
        <taxon>Chordata</taxon>
        <taxon>Craniata</taxon>
        <taxon>Vertebrata</taxon>
        <taxon>Euteleostomi</taxon>
        <taxon>Amphibia</taxon>
        <taxon>Gymnophiona</taxon>
        <taxon>Geotrypetes</taxon>
    </lineage>
</organism>
<evidence type="ECO:0000256" key="1">
    <source>
        <dbReference type="ARBA" id="ARBA00004123"/>
    </source>
</evidence>
<feature type="compositionally biased region" description="Basic residues" evidence="6">
    <location>
        <begin position="57"/>
        <end position="67"/>
    </location>
</feature>
<dbReference type="RefSeq" id="XP_033794927.1">
    <property type="nucleotide sequence ID" value="XM_033939036.1"/>
</dbReference>
<dbReference type="Proteomes" id="UP000515159">
    <property type="component" value="Chromosome 3"/>
</dbReference>
<keyword evidence="3" id="KW-0010">Activator</keyword>
<accession>A0A6P8Q581</accession>
<dbReference type="FunCoup" id="A0A6P8Q581">
    <property type="interactions" value="758"/>
</dbReference>
<dbReference type="GO" id="GO:0016071">
    <property type="term" value="P:mRNA metabolic process"/>
    <property type="evidence" value="ECO:0007669"/>
    <property type="project" value="UniProtKB-ARBA"/>
</dbReference>
<dbReference type="InterPro" id="IPR026780">
    <property type="entry name" value="PNRC1/2"/>
</dbReference>
<dbReference type="OrthoDB" id="8959733at2759"/>
<dbReference type="GO" id="GO:0005634">
    <property type="term" value="C:nucleus"/>
    <property type="evidence" value="ECO:0007669"/>
    <property type="project" value="UniProtKB-SubCell"/>
</dbReference>
<keyword evidence="5" id="KW-0539">Nucleus</keyword>